<name>A0A3N4PXX2_9BACT</name>
<keyword evidence="1" id="KW-0732">Signal</keyword>
<dbReference type="InterPro" id="IPR019861">
    <property type="entry name" value="PorP/SprF_Bacteroidetes"/>
</dbReference>
<dbReference type="AlphaFoldDB" id="A0A3N4PXX2"/>
<feature type="signal peptide" evidence="1">
    <location>
        <begin position="1"/>
        <end position="20"/>
    </location>
</feature>
<gene>
    <name evidence="2" type="ORF">EGT74_18080</name>
</gene>
<dbReference type="Proteomes" id="UP000278351">
    <property type="component" value="Unassembled WGS sequence"/>
</dbReference>
<accession>A0A3N4PXX2</accession>
<dbReference type="RefSeq" id="WP_123847926.1">
    <property type="nucleotide sequence ID" value="NZ_RPDH01000002.1"/>
</dbReference>
<reference evidence="2 3" key="1">
    <citation type="submission" date="2018-11" db="EMBL/GenBank/DDBJ databases">
        <title>Chitinophaga lutea sp.nov., isolate from arsenic contaminated soil.</title>
        <authorList>
            <person name="Zong Y."/>
        </authorList>
    </citation>
    <scope>NUCLEOTIDE SEQUENCE [LARGE SCALE GENOMIC DNA]</scope>
    <source>
        <strain evidence="2 3">ZY74</strain>
    </source>
</reference>
<feature type="chain" id="PRO_5018114575" evidence="1">
    <location>
        <begin position="21"/>
        <end position="305"/>
    </location>
</feature>
<dbReference type="OrthoDB" id="626665at2"/>
<protein>
    <submittedName>
        <fullName evidence="2">Type IX secretion system membrane protein PorP/SprF</fullName>
    </submittedName>
</protein>
<keyword evidence="3" id="KW-1185">Reference proteome</keyword>
<dbReference type="EMBL" id="RPDH01000002">
    <property type="protein sequence ID" value="RPE08927.1"/>
    <property type="molecule type" value="Genomic_DNA"/>
</dbReference>
<dbReference type="Pfam" id="PF11751">
    <property type="entry name" value="PorP_SprF"/>
    <property type="match status" value="1"/>
</dbReference>
<evidence type="ECO:0000313" key="2">
    <source>
        <dbReference type="EMBL" id="RPE08927.1"/>
    </source>
</evidence>
<organism evidence="2 3">
    <name type="scientific">Chitinophaga lutea</name>
    <dbReference type="NCBI Taxonomy" id="2488634"/>
    <lineage>
        <taxon>Bacteria</taxon>
        <taxon>Pseudomonadati</taxon>
        <taxon>Bacteroidota</taxon>
        <taxon>Chitinophagia</taxon>
        <taxon>Chitinophagales</taxon>
        <taxon>Chitinophagaceae</taxon>
        <taxon>Chitinophaga</taxon>
    </lineage>
</organism>
<dbReference type="NCBIfam" id="TIGR03519">
    <property type="entry name" value="T9SS_PorP_fam"/>
    <property type="match status" value="1"/>
</dbReference>
<comment type="caution">
    <text evidence="2">The sequence shown here is derived from an EMBL/GenBank/DDBJ whole genome shotgun (WGS) entry which is preliminary data.</text>
</comment>
<evidence type="ECO:0000313" key="3">
    <source>
        <dbReference type="Proteomes" id="UP000278351"/>
    </source>
</evidence>
<sequence length="305" mass="33571">MIKHLHLLGVLLLLSPILQAQENFIYANFNKHLGLVNPAIMGMDSSTSLTAFGRKQWAGINDAPMAFSFTGNTFVRRPGIAVGLVAEYKKIAVTSYTSLGAMVSKTVNITPTERLTLGFYGGMDNYSARYGGLGQGDPALAGKQPVNEWRGVAGFGIMLHRDNFYIGASMPRIKLKNFKSEGQLRPEDEGNSGYVAAGSIHPLGENFAIAPSLLYNLFPQDKPLDIGATVIYRESAAAGLTWRSTGEMNAALQYTVQRRLQLGYSYIFALGNQRNIIRFSSGSHEIFVNYRIPWAAGAFLPYKWW</sequence>
<proteinExistence type="predicted"/>
<evidence type="ECO:0000256" key="1">
    <source>
        <dbReference type="SAM" id="SignalP"/>
    </source>
</evidence>